<feature type="binding site" evidence="8">
    <location>
        <position position="155"/>
    </location>
    <ligand>
        <name>substrate</name>
    </ligand>
</feature>
<dbReference type="FunFam" id="3.40.1160.10:FF:000006">
    <property type="entry name" value="Glutamate 5-kinase"/>
    <property type="match status" value="1"/>
</dbReference>
<dbReference type="Pfam" id="PF00696">
    <property type="entry name" value="AA_kinase"/>
    <property type="match status" value="1"/>
</dbReference>
<dbReference type="InterPro" id="IPR001057">
    <property type="entry name" value="Glu/AcGlu_kinase"/>
</dbReference>
<keyword evidence="6 8" id="KW-0418">Kinase</keyword>
<reference evidence="10 11" key="1">
    <citation type="submission" date="2017-04" db="EMBL/GenBank/DDBJ databases">
        <title>Monoglobus pectinilyticus 14 draft genome.</title>
        <authorList>
            <person name="Kim C."/>
            <person name="Rosendale D.I."/>
            <person name="Kelly W.J."/>
            <person name="Tannock G.W."/>
            <person name="Patchett M.L."/>
            <person name="Jordens J.Z."/>
        </authorList>
    </citation>
    <scope>NUCLEOTIDE SEQUENCE [LARGE SCALE GENOMIC DNA]</scope>
    <source>
        <strain evidence="10 11">14</strain>
    </source>
</reference>
<protein>
    <recommendedName>
        <fullName evidence="8">Glutamate 5-kinase</fullName>
        <ecNumber evidence="8">2.7.2.11</ecNumber>
    </recommendedName>
    <alternativeName>
        <fullName evidence="8">Gamma-glutamyl kinase</fullName>
        <shortName evidence="8">GK</shortName>
    </alternativeName>
</protein>
<dbReference type="InterPro" id="IPR011529">
    <property type="entry name" value="Glu_5kinase"/>
</dbReference>
<dbReference type="NCBIfam" id="TIGR01027">
    <property type="entry name" value="proB"/>
    <property type="match status" value="1"/>
</dbReference>
<evidence type="ECO:0000256" key="7">
    <source>
        <dbReference type="ARBA" id="ARBA00022840"/>
    </source>
</evidence>
<evidence type="ECO:0000313" key="11">
    <source>
        <dbReference type="Proteomes" id="UP000235589"/>
    </source>
</evidence>
<feature type="binding site" evidence="8">
    <location>
        <position position="51"/>
    </location>
    <ligand>
        <name>substrate</name>
    </ligand>
</feature>
<evidence type="ECO:0000313" key="10">
    <source>
        <dbReference type="EMBL" id="AUO19184.1"/>
    </source>
</evidence>
<comment type="catalytic activity">
    <reaction evidence="8">
        <text>L-glutamate + ATP = L-glutamyl 5-phosphate + ADP</text>
        <dbReference type="Rhea" id="RHEA:14877"/>
        <dbReference type="ChEBI" id="CHEBI:29985"/>
        <dbReference type="ChEBI" id="CHEBI:30616"/>
        <dbReference type="ChEBI" id="CHEBI:58274"/>
        <dbReference type="ChEBI" id="CHEBI:456216"/>
        <dbReference type="EC" id="2.7.2.11"/>
    </reaction>
</comment>
<dbReference type="InterPro" id="IPR019797">
    <property type="entry name" value="Glutamate_5-kinase_CS"/>
</dbReference>
<keyword evidence="11" id="KW-1185">Reference proteome</keyword>
<dbReference type="PIRSF" id="PIRSF000729">
    <property type="entry name" value="GK"/>
    <property type="match status" value="1"/>
</dbReference>
<dbReference type="Proteomes" id="UP000235589">
    <property type="component" value="Chromosome"/>
</dbReference>
<dbReference type="InterPro" id="IPR041739">
    <property type="entry name" value="G5K_ProB"/>
</dbReference>
<evidence type="ECO:0000256" key="8">
    <source>
        <dbReference type="HAMAP-Rule" id="MF_00456"/>
    </source>
</evidence>
<evidence type="ECO:0000256" key="4">
    <source>
        <dbReference type="ARBA" id="ARBA00022679"/>
    </source>
</evidence>
<dbReference type="InterPro" id="IPR001048">
    <property type="entry name" value="Asp/Glu/Uridylate_kinase"/>
</dbReference>
<feature type="binding site" evidence="8">
    <location>
        <position position="138"/>
    </location>
    <ligand>
        <name>substrate</name>
    </ligand>
</feature>
<dbReference type="GO" id="GO:0005524">
    <property type="term" value="F:ATP binding"/>
    <property type="evidence" value="ECO:0007669"/>
    <property type="project" value="UniProtKB-KW"/>
</dbReference>
<dbReference type="PANTHER" id="PTHR43654">
    <property type="entry name" value="GLUTAMATE 5-KINASE"/>
    <property type="match status" value="1"/>
</dbReference>
<keyword evidence="2 8" id="KW-0028">Amino-acid biosynthesis</keyword>
<comment type="function">
    <text evidence="8">Catalyzes the transfer of a phosphate group to glutamate to form L-glutamate 5-phosphate.</text>
</comment>
<dbReference type="CDD" id="cd04242">
    <property type="entry name" value="AAK_G5K_ProB"/>
    <property type="match status" value="1"/>
</dbReference>
<sequence length="248" mass="27644">MSLHNNRVVIKVGTSTLTYPKEKSNLNSFAKIAETLSEIQKKGYEIIVVSSGAVAIGKHKLKNERNYNNLRLKQAFVAVGQCRIMYLYDLFLKKHGITAAQILLNAEDVANQQKRENLIKTFNTLLKMNIIPIVNENDSVGYTEIESKEKVFGDNDILSAVVAVLCKAGRLIILSDVDVFYDKDPHLWEDAKLIRKVTKIDKNVMQAAGGASFGTGGMRTKLKAAKLAVSKGINTVQMVNHLIFFIKF</sequence>
<feature type="binding site" evidence="8">
    <location>
        <begin position="215"/>
        <end position="221"/>
    </location>
    <ligand>
        <name>ATP</name>
        <dbReference type="ChEBI" id="CHEBI:30616"/>
    </ligand>
</feature>
<comment type="pathway">
    <text evidence="8">Amino-acid biosynthesis; L-proline biosynthesis; L-glutamate 5-semialdehyde from L-glutamate: step 1/2.</text>
</comment>
<dbReference type="InterPro" id="IPR005715">
    <property type="entry name" value="Glu_5kinase/COase_Synthase"/>
</dbReference>
<dbReference type="SUPFAM" id="SSF53633">
    <property type="entry name" value="Carbamate kinase-like"/>
    <property type="match status" value="1"/>
</dbReference>
<name>A0A2K9P1P3_9FIRM</name>
<evidence type="ECO:0000256" key="5">
    <source>
        <dbReference type="ARBA" id="ARBA00022741"/>
    </source>
</evidence>
<evidence type="ECO:0000256" key="2">
    <source>
        <dbReference type="ARBA" id="ARBA00022605"/>
    </source>
</evidence>
<evidence type="ECO:0000256" key="6">
    <source>
        <dbReference type="ARBA" id="ARBA00022777"/>
    </source>
</evidence>
<dbReference type="EC" id="2.7.2.11" evidence="8"/>
<keyword evidence="5 8" id="KW-0547">Nucleotide-binding</keyword>
<dbReference type="PROSITE" id="PS00902">
    <property type="entry name" value="GLUTAMATE_5_KINASE"/>
    <property type="match status" value="1"/>
</dbReference>
<dbReference type="EMBL" id="CP020991">
    <property type="protein sequence ID" value="AUO19184.1"/>
    <property type="molecule type" value="Genomic_DNA"/>
</dbReference>
<keyword evidence="3 8" id="KW-0641">Proline biosynthesis</keyword>
<dbReference type="UniPathway" id="UPA00098">
    <property type="reaction ID" value="UER00359"/>
</dbReference>
<comment type="subcellular location">
    <subcellularLocation>
        <location evidence="8">Cytoplasm</location>
    </subcellularLocation>
</comment>
<organism evidence="10 11">
    <name type="scientific">Monoglobus pectinilyticus</name>
    <dbReference type="NCBI Taxonomy" id="1981510"/>
    <lineage>
        <taxon>Bacteria</taxon>
        <taxon>Bacillati</taxon>
        <taxon>Bacillota</taxon>
        <taxon>Clostridia</taxon>
        <taxon>Monoglobales</taxon>
        <taxon>Monoglobaceae</taxon>
        <taxon>Monoglobus</taxon>
    </lineage>
</organism>
<feature type="domain" description="Aspartate/glutamate/uridylate kinase" evidence="9">
    <location>
        <begin position="6"/>
        <end position="235"/>
    </location>
</feature>
<dbReference type="HAMAP" id="MF_00456">
    <property type="entry name" value="ProB"/>
    <property type="match status" value="1"/>
</dbReference>
<feature type="binding site" evidence="8">
    <location>
        <position position="11"/>
    </location>
    <ligand>
        <name>ATP</name>
        <dbReference type="ChEBI" id="CHEBI:30616"/>
    </ligand>
</feature>
<proteinExistence type="inferred from homology"/>
<evidence type="ECO:0000259" key="9">
    <source>
        <dbReference type="Pfam" id="PF00696"/>
    </source>
</evidence>
<evidence type="ECO:0000256" key="3">
    <source>
        <dbReference type="ARBA" id="ARBA00022650"/>
    </source>
</evidence>
<evidence type="ECO:0000256" key="1">
    <source>
        <dbReference type="ARBA" id="ARBA00022490"/>
    </source>
</evidence>
<dbReference type="GO" id="GO:0005829">
    <property type="term" value="C:cytosol"/>
    <property type="evidence" value="ECO:0007669"/>
    <property type="project" value="TreeGrafter"/>
</dbReference>
<dbReference type="AlphaFoldDB" id="A0A2K9P1P3"/>
<accession>A0A2K9P1P3</accession>
<keyword evidence="7 8" id="KW-0067">ATP-binding</keyword>
<gene>
    <name evidence="8" type="primary">proB</name>
    <name evidence="10" type="ORF">B9O19_01015</name>
</gene>
<dbReference type="KEGG" id="mpec:B9O19_01015"/>
<dbReference type="InterPro" id="IPR036393">
    <property type="entry name" value="AceGlu_kinase-like_sf"/>
</dbReference>
<comment type="similarity">
    <text evidence="8">Belongs to the glutamate 5-kinase family.</text>
</comment>
<keyword evidence="4 8" id="KW-0808">Transferase</keyword>
<dbReference type="Gene3D" id="3.40.1160.10">
    <property type="entry name" value="Acetylglutamate kinase-like"/>
    <property type="match status" value="1"/>
</dbReference>
<dbReference type="PANTHER" id="PTHR43654:SF1">
    <property type="entry name" value="ISOPENTENYL PHOSPHATE KINASE"/>
    <property type="match status" value="1"/>
</dbReference>
<keyword evidence="1 8" id="KW-0963">Cytoplasm</keyword>
<dbReference type="PRINTS" id="PR00474">
    <property type="entry name" value="GLU5KINASE"/>
</dbReference>
<dbReference type="GO" id="GO:0004349">
    <property type="term" value="F:glutamate 5-kinase activity"/>
    <property type="evidence" value="ECO:0007669"/>
    <property type="project" value="UniProtKB-UniRule"/>
</dbReference>
<feature type="binding site" evidence="8">
    <location>
        <begin position="175"/>
        <end position="176"/>
    </location>
    <ligand>
        <name>ATP</name>
        <dbReference type="ChEBI" id="CHEBI:30616"/>
    </ligand>
</feature>
<dbReference type="GO" id="GO:0055129">
    <property type="term" value="P:L-proline biosynthetic process"/>
    <property type="evidence" value="ECO:0007669"/>
    <property type="project" value="UniProtKB-UniRule"/>
</dbReference>